<dbReference type="InterPro" id="IPR011053">
    <property type="entry name" value="Single_hybrid_motif"/>
</dbReference>
<comment type="cofactor">
    <cofactor evidence="1 6">
        <name>(R)-lipoate</name>
        <dbReference type="ChEBI" id="CHEBI:83088"/>
    </cofactor>
</comment>
<dbReference type="Proteomes" id="UP001216384">
    <property type="component" value="Unassembled WGS sequence"/>
</dbReference>
<dbReference type="PROSITE" id="PS00189">
    <property type="entry name" value="LIPOYL"/>
    <property type="match status" value="1"/>
</dbReference>
<evidence type="ECO:0000256" key="2">
    <source>
        <dbReference type="ARBA" id="ARBA00007317"/>
    </source>
</evidence>
<keyword evidence="3 6" id="KW-0808">Transferase</keyword>
<comment type="similarity">
    <text evidence="2 6">Belongs to the 2-oxoacid dehydrogenase family.</text>
</comment>
<evidence type="ECO:0000256" key="3">
    <source>
        <dbReference type="ARBA" id="ARBA00022679"/>
    </source>
</evidence>
<dbReference type="InterPro" id="IPR023213">
    <property type="entry name" value="CAT-like_dom_sf"/>
</dbReference>
<sequence length="459" mass="47361">MFEYKFTDVGEGLHEGVVAQIYVKVGDTIKEGDPMFSVETDKVTTDLPAPQGGVVTSILASVGQTVHVGEVMLILNDDGSAPAAAPAASHAAPAPAAPAFGFPSAAPAPAAAPAFSFPSAPAAAPAPAADSGESGGGGASVVGEVKVSNTLFGLFGDQGGSSSSTPAFSTPTPAPATPSFAATPLAQAVASDLNVNLANVTPANGAKVFSSDVFASAGSSAPASANANETYQEITSVRKAIAKAMTTANDEIPTTVLTFNFDVTKLVAYRKQVKDAVLANHQVKLSFLPFLLKAITKTIASYPIFNSQYDKTNNRLVLKKNVNLGIAVDTADGLMVPNIKAAQDKSIIEIAKEVTTLAEKARSKKLGLADLSEGTISVTNFGSIGALFGTPIIKFPEVAIIATGTVEERLSRTPDNQILVKQIMPITIAADHRWIDGADIGRFAKTLREIIENLDGLLI</sequence>
<dbReference type="AlphaFoldDB" id="A0AAW6HSD0"/>
<comment type="caution">
    <text evidence="8">The sequence shown here is derived from an EMBL/GenBank/DDBJ whole genome shotgun (WGS) entry which is preliminary data.</text>
</comment>
<keyword evidence="4 6" id="KW-0450">Lipoyl</keyword>
<protein>
    <recommendedName>
        <fullName evidence="6">Dihydrolipoamide acetyltransferase component of pyruvate dehydrogenase complex</fullName>
        <ecNumber evidence="6">2.3.1.-</ecNumber>
    </recommendedName>
</protein>
<dbReference type="InterPro" id="IPR001078">
    <property type="entry name" value="2-oxoacid_DH_actylTfrase"/>
</dbReference>
<feature type="domain" description="Lipoyl-binding" evidence="7">
    <location>
        <begin position="1"/>
        <end position="76"/>
    </location>
</feature>
<reference evidence="8" key="1">
    <citation type="submission" date="2021-11" db="EMBL/GenBank/DDBJ databases">
        <title>Description of Mycoplasma bradburyaesp. nov.from sea birds: a tribute to a great mycoplasmologist.</title>
        <authorList>
            <person name="Ramirez A.S."/>
            <person name="Poveda C."/>
            <person name="Suarez-Perez A."/>
            <person name="Rosales R.S."/>
            <person name="Dijkman R."/>
            <person name="Feberwee A."/>
            <person name="Spergser J."/>
            <person name="Szostak M.P."/>
            <person name="Ressel L."/>
            <person name="Calabuig P."/>
            <person name="Catania S."/>
            <person name="Gobbo F."/>
            <person name="Timofte D."/>
            <person name="Poveda J.B."/>
        </authorList>
    </citation>
    <scope>NUCLEOTIDE SEQUENCE</scope>
    <source>
        <strain evidence="8">T264</strain>
    </source>
</reference>
<organism evidence="8 9">
    <name type="scientific">Mycoplasma bradburyae</name>
    <dbReference type="NCBI Taxonomy" id="2963128"/>
    <lineage>
        <taxon>Bacteria</taxon>
        <taxon>Bacillati</taxon>
        <taxon>Mycoplasmatota</taxon>
        <taxon>Mollicutes</taxon>
        <taxon>Mycoplasmataceae</taxon>
        <taxon>Mycoplasma</taxon>
    </lineage>
</organism>
<dbReference type="SUPFAM" id="SSF51230">
    <property type="entry name" value="Single hybrid motif"/>
    <property type="match status" value="1"/>
</dbReference>
<keyword evidence="5 6" id="KW-0012">Acyltransferase</keyword>
<accession>A0AAW6HSD0</accession>
<dbReference type="Gene3D" id="2.40.50.100">
    <property type="match status" value="1"/>
</dbReference>
<dbReference type="EMBL" id="JAJHZP010000014">
    <property type="protein sequence ID" value="MDC4183509.1"/>
    <property type="molecule type" value="Genomic_DNA"/>
</dbReference>
<dbReference type="InterPro" id="IPR003016">
    <property type="entry name" value="2-oxoA_DH_lipoyl-BS"/>
</dbReference>
<dbReference type="GO" id="GO:0005737">
    <property type="term" value="C:cytoplasm"/>
    <property type="evidence" value="ECO:0007669"/>
    <property type="project" value="TreeGrafter"/>
</dbReference>
<dbReference type="GO" id="GO:0031405">
    <property type="term" value="F:lipoic acid binding"/>
    <property type="evidence" value="ECO:0007669"/>
    <property type="project" value="TreeGrafter"/>
</dbReference>
<dbReference type="PANTHER" id="PTHR43178">
    <property type="entry name" value="DIHYDROLIPOAMIDE ACETYLTRANSFERASE COMPONENT OF PYRUVATE DEHYDROGENASE COMPLEX"/>
    <property type="match status" value="1"/>
</dbReference>
<gene>
    <name evidence="8" type="ORF">LNO71_02495</name>
</gene>
<evidence type="ECO:0000259" key="7">
    <source>
        <dbReference type="PROSITE" id="PS50968"/>
    </source>
</evidence>
<dbReference type="InterPro" id="IPR000089">
    <property type="entry name" value="Biotin_lipoyl"/>
</dbReference>
<dbReference type="GO" id="GO:0016407">
    <property type="term" value="F:acetyltransferase activity"/>
    <property type="evidence" value="ECO:0007669"/>
    <property type="project" value="TreeGrafter"/>
</dbReference>
<dbReference type="EC" id="2.3.1.-" evidence="6"/>
<dbReference type="FunFam" id="3.30.559.10:FF:000007">
    <property type="entry name" value="Dihydrolipoamide acetyltransferase component of pyruvate dehydrogenase complex"/>
    <property type="match status" value="1"/>
</dbReference>
<dbReference type="Pfam" id="PF00198">
    <property type="entry name" value="2-oxoacid_dh"/>
    <property type="match status" value="1"/>
</dbReference>
<dbReference type="Pfam" id="PF00364">
    <property type="entry name" value="Biotin_lipoyl"/>
    <property type="match status" value="1"/>
</dbReference>
<dbReference type="RefSeq" id="WP_272404020.1">
    <property type="nucleotide sequence ID" value="NZ_JAJHZP010000014.1"/>
</dbReference>
<evidence type="ECO:0000256" key="4">
    <source>
        <dbReference type="ARBA" id="ARBA00022823"/>
    </source>
</evidence>
<dbReference type="InterPro" id="IPR050743">
    <property type="entry name" value="2-oxoacid_DH_E2_comp"/>
</dbReference>
<evidence type="ECO:0000256" key="5">
    <source>
        <dbReference type="ARBA" id="ARBA00023315"/>
    </source>
</evidence>
<proteinExistence type="inferred from homology"/>
<dbReference type="PANTHER" id="PTHR43178:SF5">
    <property type="entry name" value="LIPOAMIDE ACYLTRANSFERASE COMPONENT OF BRANCHED-CHAIN ALPHA-KETO ACID DEHYDROGENASE COMPLEX, MITOCHONDRIAL"/>
    <property type="match status" value="1"/>
</dbReference>
<dbReference type="CDD" id="cd06849">
    <property type="entry name" value="lipoyl_domain"/>
    <property type="match status" value="1"/>
</dbReference>
<evidence type="ECO:0000256" key="1">
    <source>
        <dbReference type="ARBA" id="ARBA00001938"/>
    </source>
</evidence>
<dbReference type="SUPFAM" id="SSF52777">
    <property type="entry name" value="CoA-dependent acyltransferases"/>
    <property type="match status" value="1"/>
</dbReference>
<evidence type="ECO:0000256" key="6">
    <source>
        <dbReference type="RuleBase" id="RU003423"/>
    </source>
</evidence>
<dbReference type="Gene3D" id="3.30.559.10">
    <property type="entry name" value="Chloramphenicol acetyltransferase-like domain"/>
    <property type="match status" value="1"/>
</dbReference>
<evidence type="ECO:0000313" key="9">
    <source>
        <dbReference type="Proteomes" id="UP001216384"/>
    </source>
</evidence>
<name>A0AAW6HSD0_9MOLU</name>
<evidence type="ECO:0000313" key="8">
    <source>
        <dbReference type="EMBL" id="MDC4183509.1"/>
    </source>
</evidence>
<dbReference type="PROSITE" id="PS50968">
    <property type="entry name" value="BIOTINYL_LIPOYL"/>
    <property type="match status" value="1"/>
</dbReference>